<dbReference type="RefSeq" id="WP_142864686.1">
    <property type="nucleotide sequence ID" value="NZ_VJMF01000125.1"/>
</dbReference>
<dbReference type="InterPro" id="IPR009430">
    <property type="entry name" value="GvpL/GvpF"/>
</dbReference>
<reference evidence="4 5" key="1">
    <citation type="submission" date="2019-07" db="EMBL/GenBank/DDBJ databases">
        <title>Ln-dependent methylotrophs.</title>
        <authorList>
            <person name="Tani A."/>
        </authorList>
    </citation>
    <scope>NUCLEOTIDE SEQUENCE [LARGE SCALE GENOMIC DNA]</scope>
    <source>
        <strain evidence="4 5">SM89A</strain>
    </source>
</reference>
<keyword evidence="1" id="KW-0304">Gas vesicle</keyword>
<dbReference type="PANTHER" id="PTHR36852:SF1">
    <property type="entry name" value="PROTEIN GVPL 2"/>
    <property type="match status" value="1"/>
</dbReference>
<comment type="subcellular location">
    <subcellularLocation>
        <location evidence="2">Gas vesicle</location>
    </subcellularLocation>
</comment>
<evidence type="ECO:0000256" key="2">
    <source>
        <dbReference type="ARBA" id="ARBA00035108"/>
    </source>
</evidence>
<organism evidence="4 5">
    <name type="scientific">Methylosinus sporium</name>
    <dbReference type="NCBI Taxonomy" id="428"/>
    <lineage>
        <taxon>Bacteria</taxon>
        <taxon>Pseudomonadati</taxon>
        <taxon>Pseudomonadota</taxon>
        <taxon>Alphaproteobacteria</taxon>
        <taxon>Hyphomicrobiales</taxon>
        <taxon>Methylocystaceae</taxon>
        <taxon>Methylosinus</taxon>
    </lineage>
</organism>
<comment type="caution">
    <text evidence="4">The sequence shown here is derived from an EMBL/GenBank/DDBJ whole genome shotgun (WGS) entry which is preliminary data.</text>
</comment>
<sequence>MSMFVYGIVGAAEPEFEPLRGIGGRPVTSISHDGICAIVSDHPGGAIRPERKHILAQQQVLSALYRRYDMLPMAFGTLTPSREALAEFLGGRHADIAAMLERVRGCVEFGLQIKLYGPDPITYLVARSQELKAARDRAFGRRRAPTQQEQIRLGQLFESVFTQFRGTVAEKVSEGIAPAAAEVKLLPPRSQTEIANFAVLARRAEADLLAAAIEAVAADFGDEFVFGLNGPWPPHNFVSLDFSAGLEEA</sequence>
<accession>A0A549SCM8</accession>
<evidence type="ECO:0000256" key="3">
    <source>
        <dbReference type="ARBA" id="ARBA00035643"/>
    </source>
</evidence>
<dbReference type="Pfam" id="PF06386">
    <property type="entry name" value="GvpL_GvpF"/>
    <property type="match status" value="1"/>
</dbReference>
<dbReference type="Proteomes" id="UP000316781">
    <property type="component" value="Unassembled WGS sequence"/>
</dbReference>
<name>A0A549SCM8_METSR</name>
<dbReference type="EMBL" id="VJMF01000125">
    <property type="protein sequence ID" value="TRL22635.1"/>
    <property type="molecule type" value="Genomic_DNA"/>
</dbReference>
<evidence type="ECO:0000256" key="1">
    <source>
        <dbReference type="ARBA" id="ARBA00022987"/>
    </source>
</evidence>
<dbReference type="AlphaFoldDB" id="A0A549SCM8"/>
<protein>
    <submittedName>
        <fullName evidence="4">GvpL/GvpF family gas vesicle protein</fullName>
    </submittedName>
</protein>
<evidence type="ECO:0000313" key="4">
    <source>
        <dbReference type="EMBL" id="TRL22635.1"/>
    </source>
</evidence>
<proteinExistence type="inferred from homology"/>
<gene>
    <name evidence="4" type="ORF">FM996_21175</name>
</gene>
<comment type="similarity">
    <text evidence="3">Belongs to the gas vesicle GvpF/GvpL family.</text>
</comment>
<dbReference type="PANTHER" id="PTHR36852">
    <property type="entry name" value="PROTEIN GVPL 2"/>
    <property type="match status" value="1"/>
</dbReference>
<dbReference type="GO" id="GO:0031412">
    <property type="term" value="P:gas vesicle organization"/>
    <property type="evidence" value="ECO:0007669"/>
    <property type="project" value="InterPro"/>
</dbReference>
<dbReference type="GO" id="GO:0031411">
    <property type="term" value="C:gas vesicle"/>
    <property type="evidence" value="ECO:0007669"/>
    <property type="project" value="UniProtKB-SubCell"/>
</dbReference>
<evidence type="ECO:0000313" key="5">
    <source>
        <dbReference type="Proteomes" id="UP000316781"/>
    </source>
</evidence>